<evidence type="ECO:0000259" key="7">
    <source>
        <dbReference type="PROSITE" id="PS50089"/>
    </source>
</evidence>
<reference evidence="8 9" key="1">
    <citation type="submission" date="2024-02" db="EMBL/GenBank/DDBJ databases">
        <authorList>
            <person name="Chen Y."/>
            <person name="Shah S."/>
            <person name="Dougan E. K."/>
            <person name="Thang M."/>
            <person name="Chan C."/>
        </authorList>
    </citation>
    <scope>NUCLEOTIDE SEQUENCE [LARGE SCALE GENOMIC DNA]</scope>
</reference>
<keyword evidence="2 4" id="KW-0863">Zinc-finger</keyword>
<dbReference type="InterPro" id="IPR013083">
    <property type="entry name" value="Znf_RING/FYVE/PHD"/>
</dbReference>
<keyword evidence="5" id="KW-0175">Coiled coil</keyword>
<dbReference type="PROSITE" id="PS50089">
    <property type="entry name" value="ZF_RING_2"/>
    <property type="match status" value="1"/>
</dbReference>
<feature type="compositionally biased region" description="Basic and acidic residues" evidence="6">
    <location>
        <begin position="390"/>
        <end position="405"/>
    </location>
</feature>
<evidence type="ECO:0000256" key="4">
    <source>
        <dbReference type="PROSITE-ProRule" id="PRU00175"/>
    </source>
</evidence>
<feature type="region of interest" description="Disordered" evidence="6">
    <location>
        <begin position="1"/>
        <end position="21"/>
    </location>
</feature>
<dbReference type="PANTHER" id="PTHR47258">
    <property type="match status" value="1"/>
</dbReference>
<evidence type="ECO:0000256" key="3">
    <source>
        <dbReference type="ARBA" id="ARBA00022833"/>
    </source>
</evidence>
<feature type="domain" description="RING-type" evidence="7">
    <location>
        <begin position="819"/>
        <end position="861"/>
    </location>
</feature>
<accession>A0ABP0SDQ8</accession>
<dbReference type="Proteomes" id="UP001642484">
    <property type="component" value="Unassembled WGS sequence"/>
</dbReference>
<dbReference type="InterPro" id="IPR001841">
    <property type="entry name" value="Znf_RING"/>
</dbReference>
<dbReference type="SMART" id="SM00184">
    <property type="entry name" value="RING"/>
    <property type="match status" value="1"/>
</dbReference>
<evidence type="ECO:0000256" key="6">
    <source>
        <dbReference type="SAM" id="MobiDB-lite"/>
    </source>
</evidence>
<proteinExistence type="predicted"/>
<organism evidence="8 9">
    <name type="scientific">Durusdinium trenchii</name>
    <dbReference type="NCBI Taxonomy" id="1381693"/>
    <lineage>
        <taxon>Eukaryota</taxon>
        <taxon>Sar</taxon>
        <taxon>Alveolata</taxon>
        <taxon>Dinophyceae</taxon>
        <taxon>Suessiales</taxon>
        <taxon>Symbiodiniaceae</taxon>
        <taxon>Durusdinium</taxon>
    </lineage>
</organism>
<evidence type="ECO:0000313" key="8">
    <source>
        <dbReference type="EMBL" id="CAK9110488.1"/>
    </source>
</evidence>
<keyword evidence="1" id="KW-0479">Metal-binding</keyword>
<sequence>MDPDWTRVQNTPPSVRESVGEQCSTWDGSCRIDANDADKSALTPMHPTQDAIDLFRRWKKERKPGVRYFWDGEDSEFATHSPFPNIKLCERSVLEFKELWDTNLEGELEALYDSQPELVQRLEGTWLVVSETCGIWRTKAEVQIKDKDPSKLWGQNTRKLQRPYELIYTKRSAEEKGKVIIDGPQELMQILLGVADMCECDIDDRNIMPLYDVRGSLELSAKVDDAKAKLRAQLEEARKLAEDRWKELEEKQVENARLSEELQRQTVLLHQNAEAKSHLDEERLRQASQVRLEQQQLEELQRQTQRQEQEKADLQKELAEAKKEVEAQSKLLEENARLAQKMASDVEAARAEAELQKEDAQTAKEAEHRQMELKEVAEQQLKELQEMLSAERQKREEAQQEEGRKLAAAMEASESLQAKLSASEKAQEEALQKVHQLEEERIKLQKDLEDATARAAHAASAPSPEGAGSAERPSPEGAAALSSGSANLADLLYEATSRREEAVRERHLREQYQEALDKVAKDFREHQPVLISQRQEAQRLKTLTVKLTQQNEGLLERAQQLQRRSEEAEAGVKKAAESQKILENYVREVADQLTVLLHENRMLTGAIPAKATDPQGCEAQKRSFRTIQELVDQNLSLRRSIAQGASQEGEQRELQVLREQNHQLEENAPAEARYAIDSIGRRKDTQLTEQETRSRLVVLQRRSTEESWGLKISTSEDGLFIQELQDSPSLAKWHQEHPAPRCQIQPALAILEVNGKEDSEEIFDQFRTATLVEMTLSSVMTLSQQQNFAIAAKRDRKEKELAAVGELLHAVDGATAGQCSICLDEMQQDSKVVQLSCGHVFHKACVKKWLLTKRMTCPLCKQTPVAEKARGCSHFS</sequence>
<dbReference type="InterPro" id="IPR044249">
    <property type="entry name" value="XERICO-like"/>
</dbReference>
<dbReference type="EMBL" id="CAXAMN010027395">
    <property type="protein sequence ID" value="CAK9110488.1"/>
    <property type="molecule type" value="Genomic_DNA"/>
</dbReference>
<evidence type="ECO:0000256" key="2">
    <source>
        <dbReference type="ARBA" id="ARBA00022771"/>
    </source>
</evidence>
<evidence type="ECO:0000256" key="1">
    <source>
        <dbReference type="ARBA" id="ARBA00022723"/>
    </source>
</evidence>
<comment type="caution">
    <text evidence="8">The sequence shown here is derived from an EMBL/GenBank/DDBJ whole genome shotgun (WGS) entry which is preliminary data.</text>
</comment>
<feature type="region of interest" description="Disordered" evidence="6">
    <location>
        <begin position="390"/>
        <end position="482"/>
    </location>
</feature>
<gene>
    <name evidence="8" type="ORF">CCMP2556_LOCUS51357</name>
</gene>
<dbReference type="PANTHER" id="PTHR47258:SF1">
    <property type="entry name" value="E3 UBIQUITIN-PROTEIN LIGASE XERICO-RELATED"/>
    <property type="match status" value="1"/>
</dbReference>
<dbReference type="SMART" id="SM00744">
    <property type="entry name" value="RINGv"/>
    <property type="match status" value="1"/>
</dbReference>
<evidence type="ECO:0000313" key="9">
    <source>
        <dbReference type="Proteomes" id="UP001642484"/>
    </source>
</evidence>
<name>A0ABP0SDQ8_9DINO</name>
<protein>
    <recommendedName>
        <fullName evidence="7">RING-type domain-containing protein</fullName>
    </recommendedName>
</protein>
<dbReference type="Gene3D" id="3.30.40.10">
    <property type="entry name" value="Zinc/RING finger domain, C3HC4 (zinc finger)"/>
    <property type="match status" value="1"/>
</dbReference>
<keyword evidence="3" id="KW-0862">Zinc</keyword>
<keyword evidence="9" id="KW-1185">Reference proteome</keyword>
<feature type="compositionally biased region" description="Basic and acidic residues" evidence="6">
    <location>
        <begin position="425"/>
        <end position="452"/>
    </location>
</feature>
<dbReference type="CDD" id="cd16448">
    <property type="entry name" value="RING-H2"/>
    <property type="match status" value="1"/>
</dbReference>
<dbReference type="Pfam" id="PF13639">
    <property type="entry name" value="zf-RING_2"/>
    <property type="match status" value="1"/>
</dbReference>
<evidence type="ECO:0000256" key="5">
    <source>
        <dbReference type="SAM" id="Coils"/>
    </source>
</evidence>
<feature type="compositionally biased region" description="Low complexity" evidence="6">
    <location>
        <begin position="453"/>
        <end position="471"/>
    </location>
</feature>
<dbReference type="InterPro" id="IPR011016">
    <property type="entry name" value="Znf_RING-CH"/>
</dbReference>
<dbReference type="SUPFAM" id="SSF57850">
    <property type="entry name" value="RING/U-box"/>
    <property type="match status" value="1"/>
</dbReference>
<feature type="coiled-coil region" evidence="5">
    <location>
        <begin position="544"/>
        <end position="578"/>
    </location>
</feature>